<organism evidence="1 2">
    <name type="scientific">Vaccinium darrowii</name>
    <dbReference type="NCBI Taxonomy" id="229202"/>
    <lineage>
        <taxon>Eukaryota</taxon>
        <taxon>Viridiplantae</taxon>
        <taxon>Streptophyta</taxon>
        <taxon>Embryophyta</taxon>
        <taxon>Tracheophyta</taxon>
        <taxon>Spermatophyta</taxon>
        <taxon>Magnoliopsida</taxon>
        <taxon>eudicotyledons</taxon>
        <taxon>Gunneridae</taxon>
        <taxon>Pentapetalae</taxon>
        <taxon>asterids</taxon>
        <taxon>Ericales</taxon>
        <taxon>Ericaceae</taxon>
        <taxon>Vaccinioideae</taxon>
        <taxon>Vaccinieae</taxon>
        <taxon>Vaccinium</taxon>
    </lineage>
</organism>
<gene>
    <name evidence="1" type="ORF">Vadar_015976</name>
</gene>
<proteinExistence type="predicted"/>
<dbReference type="Proteomes" id="UP000828048">
    <property type="component" value="Chromosome 6"/>
</dbReference>
<evidence type="ECO:0000313" key="1">
    <source>
        <dbReference type="EMBL" id="KAH7837624.1"/>
    </source>
</evidence>
<accession>A0ACB7XAI6</accession>
<sequence>MAASGGFAYFDVDVEAAMEGGFARASNVDSVREDEDELVWAAVERLPSQKRTNFALLRRTASESDGGEETTEAVDVRKLNRPNRELVVKRALATSEQDNYKLLSAIKERLDRASEAYSCVLRRMKWT</sequence>
<protein>
    <submittedName>
        <fullName evidence="1">Uncharacterized protein</fullName>
    </submittedName>
</protein>
<reference evidence="1 2" key="1">
    <citation type="journal article" date="2021" name="Hortic Res">
        <title>High-quality reference genome and annotation aids understanding of berry development for evergreen blueberry (Vaccinium darrowii).</title>
        <authorList>
            <person name="Yu J."/>
            <person name="Hulse-Kemp A.M."/>
            <person name="Babiker E."/>
            <person name="Staton M."/>
        </authorList>
    </citation>
    <scope>NUCLEOTIDE SEQUENCE [LARGE SCALE GENOMIC DNA]</scope>
    <source>
        <strain evidence="2">cv. NJ 8807/NJ 8810</strain>
        <tissue evidence="1">Young leaf</tissue>
    </source>
</reference>
<evidence type="ECO:0000313" key="2">
    <source>
        <dbReference type="Proteomes" id="UP000828048"/>
    </source>
</evidence>
<keyword evidence="2" id="KW-1185">Reference proteome</keyword>
<comment type="caution">
    <text evidence="1">The sequence shown here is derived from an EMBL/GenBank/DDBJ whole genome shotgun (WGS) entry which is preliminary data.</text>
</comment>
<dbReference type="EMBL" id="CM037156">
    <property type="protein sequence ID" value="KAH7837624.1"/>
    <property type="molecule type" value="Genomic_DNA"/>
</dbReference>
<name>A0ACB7XAI6_9ERIC</name>